<dbReference type="Gene3D" id="3.40.50.720">
    <property type="entry name" value="NAD(P)-binding Rossmann-like Domain"/>
    <property type="match status" value="1"/>
</dbReference>
<evidence type="ECO:0000256" key="3">
    <source>
        <dbReference type="ARBA" id="ARBA00023027"/>
    </source>
</evidence>
<comment type="caution">
    <text evidence="5">The sequence shown here is derived from an EMBL/GenBank/DDBJ whole genome shotgun (WGS) entry which is preliminary data.</text>
</comment>
<evidence type="ECO:0000313" key="6">
    <source>
        <dbReference type="Proteomes" id="UP001499933"/>
    </source>
</evidence>
<keyword evidence="6" id="KW-1185">Reference proteome</keyword>
<dbReference type="InterPro" id="IPR036291">
    <property type="entry name" value="NAD(P)-bd_dom_sf"/>
</dbReference>
<proteinExistence type="inferred from homology"/>
<dbReference type="CDD" id="cd08946">
    <property type="entry name" value="SDR_e"/>
    <property type="match status" value="1"/>
</dbReference>
<dbReference type="PANTHER" id="PTHR43103:SF5">
    <property type="entry name" value="4-EPIMERASE, PUTATIVE (AFU_ORTHOLOGUE AFUA_7G00360)-RELATED"/>
    <property type="match status" value="1"/>
</dbReference>
<dbReference type="InterPro" id="IPR001509">
    <property type="entry name" value="Epimerase_deHydtase"/>
</dbReference>
<evidence type="ECO:0000256" key="1">
    <source>
        <dbReference type="ARBA" id="ARBA00007637"/>
    </source>
</evidence>
<gene>
    <name evidence="5" type="ORF">GCM10009776_19420</name>
</gene>
<dbReference type="EMBL" id="BAAAOG010000002">
    <property type="protein sequence ID" value="GAA1957310.1"/>
    <property type="molecule type" value="Genomic_DNA"/>
</dbReference>
<reference evidence="5 6" key="1">
    <citation type="journal article" date="2019" name="Int. J. Syst. Evol. Microbiol.">
        <title>The Global Catalogue of Microorganisms (GCM) 10K type strain sequencing project: providing services to taxonomists for standard genome sequencing and annotation.</title>
        <authorList>
            <consortium name="The Broad Institute Genomics Platform"/>
            <consortium name="The Broad Institute Genome Sequencing Center for Infectious Disease"/>
            <person name="Wu L."/>
            <person name="Ma J."/>
        </authorList>
    </citation>
    <scope>NUCLEOTIDE SEQUENCE [LARGE SCALE GENOMIC DNA]</scope>
    <source>
        <strain evidence="5 6">JCM 14901</strain>
    </source>
</reference>
<evidence type="ECO:0000313" key="5">
    <source>
        <dbReference type="EMBL" id="GAA1957310.1"/>
    </source>
</evidence>
<feature type="domain" description="NAD-dependent epimerase/dehydratase" evidence="4">
    <location>
        <begin position="23"/>
        <end position="207"/>
    </location>
</feature>
<organism evidence="5 6">
    <name type="scientific">Microbacterium deminutum</name>
    <dbReference type="NCBI Taxonomy" id="344164"/>
    <lineage>
        <taxon>Bacteria</taxon>
        <taxon>Bacillati</taxon>
        <taxon>Actinomycetota</taxon>
        <taxon>Actinomycetes</taxon>
        <taxon>Micrococcales</taxon>
        <taxon>Microbacteriaceae</taxon>
        <taxon>Microbacterium</taxon>
    </lineage>
</organism>
<dbReference type="SUPFAM" id="SSF51735">
    <property type="entry name" value="NAD(P)-binding Rossmann-fold domains"/>
    <property type="match status" value="1"/>
</dbReference>
<evidence type="ECO:0000256" key="2">
    <source>
        <dbReference type="ARBA" id="ARBA00023002"/>
    </source>
</evidence>
<protein>
    <submittedName>
        <fullName evidence="5">NAD(P)-dependent oxidoreductase</fullName>
    </submittedName>
</protein>
<keyword evidence="2" id="KW-0560">Oxidoreductase</keyword>
<keyword evidence="3" id="KW-0520">NAD</keyword>
<comment type="similarity">
    <text evidence="1">Belongs to the NAD(P)-dependent epimerase/dehydratase family.</text>
</comment>
<sequence length="294" mass="31428">MGRPGGEAMVHTECEEARMIIGVTGSGGKLGRAAVARLREAGHEVIGFDLVGPPGGGFTRVELTDYGQILDALLGVTARHEGLDALVHLAAIPVNGLIPDAATFINNMTVSFNVLFGAHRAGIRTIVMASSITAMGFPFEKAPPALPVDETYTAAFNTYGLGKVAEEAIAAQLAGWSDDLSITALRFTNVVDETEYDTFDRADDPGYRRDLIGTWIDARDGAEAVALALEVARPGFEVYNVVAPTSGSSIPSRELAERWFPGTPVADDLGEFESLVSARKIEEHLGFTARHDWR</sequence>
<dbReference type="Pfam" id="PF01370">
    <property type="entry name" value="Epimerase"/>
    <property type="match status" value="1"/>
</dbReference>
<dbReference type="PANTHER" id="PTHR43103">
    <property type="entry name" value="NUCLEOSIDE-DIPHOSPHATE-SUGAR EPIMERASE"/>
    <property type="match status" value="1"/>
</dbReference>
<dbReference type="Proteomes" id="UP001499933">
    <property type="component" value="Unassembled WGS sequence"/>
</dbReference>
<accession>A0ABN2QRX7</accession>
<name>A0ABN2QRX7_9MICO</name>
<evidence type="ECO:0000259" key="4">
    <source>
        <dbReference type="Pfam" id="PF01370"/>
    </source>
</evidence>